<protein>
    <submittedName>
        <fullName evidence="2">Uncharacterized protein</fullName>
    </submittedName>
</protein>
<evidence type="ECO:0000313" key="2">
    <source>
        <dbReference type="EMBL" id="KAH8985358.1"/>
    </source>
</evidence>
<reference evidence="2" key="1">
    <citation type="submission" date="2022-01" db="EMBL/GenBank/DDBJ databases">
        <title>Comparative genomics reveals a dynamic genome evolution in the ectomycorrhizal milk-cap (Lactarius) mushrooms.</title>
        <authorList>
            <consortium name="DOE Joint Genome Institute"/>
            <person name="Lebreton A."/>
            <person name="Tang N."/>
            <person name="Kuo A."/>
            <person name="LaButti K."/>
            <person name="Drula E."/>
            <person name="Barry K."/>
            <person name="Clum A."/>
            <person name="Lipzen A."/>
            <person name="Mousain D."/>
            <person name="Ng V."/>
            <person name="Wang R."/>
            <person name="Wang X."/>
            <person name="Dai Y."/>
            <person name="Henrissat B."/>
            <person name="Grigoriev I.V."/>
            <person name="Guerin-Laguette A."/>
            <person name="Yu F."/>
            <person name="Martin F.M."/>
        </authorList>
    </citation>
    <scope>NUCLEOTIDE SEQUENCE</scope>
    <source>
        <strain evidence="2">QP</strain>
    </source>
</reference>
<comment type="caution">
    <text evidence="2">The sequence shown here is derived from an EMBL/GenBank/DDBJ whole genome shotgun (WGS) entry which is preliminary data.</text>
</comment>
<feature type="region of interest" description="Disordered" evidence="1">
    <location>
        <begin position="202"/>
        <end position="222"/>
    </location>
</feature>
<organism evidence="2 3">
    <name type="scientific">Lactarius akahatsu</name>
    <dbReference type="NCBI Taxonomy" id="416441"/>
    <lineage>
        <taxon>Eukaryota</taxon>
        <taxon>Fungi</taxon>
        <taxon>Dikarya</taxon>
        <taxon>Basidiomycota</taxon>
        <taxon>Agaricomycotina</taxon>
        <taxon>Agaricomycetes</taxon>
        <taxon>Russulales</taxon>
        <taxon>Russulaceae</taxon>
        <taxon>Lactarius</taxon>
    </lineage>
</organism>
<proteinExistence type="predicted"/>
<keyword evidence="3" id="KW-1185">Reference proteome</keyword>
<evidence type="ECO:0000313" key="3">
    <source>
        <dbReference type="Proteomes" id="UP001201163"/>
    </source>
</evidence>
<dbReference type="EMBL" id="JAKELL010000064">
    <property type="protein sequence ID" value="KAH8985358.1"/>
    <property type="molecule type" value="Genomic_DNA"/>
</dbReference>
<feature type="non-terminal residue" evidence="2">
    <location>
        <position position="222"/>
    </location>
</feature>
<name>A0AAD4LDF6_9AGAM</name>
<gene>
    <name evidence="2" type="ORF">EDB92DRAFT_1882938</name>
</gene>
<feature type="compositionally biased region" description="Basic and acidic residues" evidence="1">
    <location>
        <begin position="211"/>
        <end position="222"/>
    </location>
</feature>
<dbReference type="Proteomes" id="UP001201163">
    <property type="component" value="Unassembled WGS sequence"/>
</dbReference>
<dbReference type="AlphaFoldDB" id="A0AAD4LDF6"/>
<evidence type="ECO:0000256" key="1">
    <source>
        <dbReference type="SAM" id="MobiDB-lite"/>
    </source>
</evidence>
<accession>A0AAD4LDF6</accession>
<sequence>MSNLEVSYCPFVRKGPPILDSAVTCCREIKIEWGCLVVVTVHRVDKPGMVDGPLGRPAMRQVCEETDSTGSDFRYYINWDCYFVDLQTDLHIFTIEYSAPTPPPQSTLPTIWLRSVRIPRLFRRTPSPPSWMFTCLKRSLTKGQAMGPIGQSLACLHKFFPPPFRALPDAPLRCVSQTKPHGFYQDKTHTLNAVSVLTSGRESNLKSHGHAQPEQEKAVCLS</sequence>